<dbReference type="AlphaFoldDB" id="A0A5C3N192"/>
<evidence type="ECO:0000313" key="3">
    <source>
        <dbReference type="Proteomes" id="UP000305948"/>
    </source>
</evidence>
<feature type="region of interest" description="Disordered" evidence="1">
    <location>
        <begin position="234"/>
        <end position="263"/>
    </location>
</feature>
<dbReference type="EMBL" id="ML213511">
    <property type="protein sequence ID" value="TFK51240.1"/>
    <property type="molecule type" value="Genomic_DNA"/>
</dbReference>
<organism evidence="2 3">
    <name type="scientific">Heliocybe sulcata</name>
    <dbReference type="NCBI Taxonomy" id="5364"/>
    <lineage>
        <taxon>Eukaryota</taxon>
        <taxon>Fungi</taxon>
        <taxon>Dikarya</taxon>
        <taxon>Basidiomycota</taxon>
        <taxon>Agaricomycotina</taxon>
        <taxon>Agaricomycetes</taxon>
        <taxon>Gloeophyllales</taxon>
        <taxon>Gloeophyllaceae</taxon>
        <taxon>Heliocybe</taxon>
    </lineage>
</organism>
<gene>
    <name evidence="2" type="ORF">OE88DRAFT_1522356</name>
</gene>
<evidence type="ECO:0000313" key="2">
    <source>
        <dbReference type="EMBL" id="TFK51240.1"/>
    </source>
</evidence>
<name>A0A5C3N192_9AGAM</name>
<accession>A0A5C3N192</accession>
<dbReference type="Proteomes" id="UP000305948">
    <property type="component" value="Unassembled WGS sequence"/>
</dbReference>
<proteinExistence type="predicted"/>
<sequence length="311" mass="33274">MPVLPFTTATPRFEDGRQDLAVRSWAADDTAPAVAISASGALVVSNESQAYTSKTAYRLASASPAMESSFSVALDGRARQSLNASPSVVASSSVPGPTASITSTTWVITTSTALGPSMSPAAFCADLMHATVGPSQSHAWAECLGIAGAQLGLILSGYCIWKCWRTLRLRSSRQKAIYPFPSTDPEDAETRMRKIEKGEGWATSLALQQQAQTIIDMCRKNVPEETQQNAECLGRADQDGGPAVSEGSCAREAPRRLASPRSQETIRSVCDQVVSRLEVEMGAMREQLGSIERHMDDALHDPEPPAYDPSL</sequence>
<reference evidence="2 3" key="1">
    <citation type="journal article" date="2019" name="Nat. Ecol. Evol.">
        <title>Megaphylogeny resolves global patterns of mushroom evolution.</title>
        <authorList>
            <person name="Varga T."/>
            <person name="Krizsan K."/>
            <person name="Foldi C."/>
            <person name="Dima B."/>
            <person name="Sanchez-Garcia M."/>
            <person name="Sanchez-Ramirez S."/>
            <person name="Szollosi G.J."/>
            <person name="Szarkandi J.G."/>
            <person name="Papp V."/>
            <person name="Albert L."/>
            <person name="Andreopoulos W."/>
            <person name="Angelini C."/>
            <person name="Antonin V."/>
            <person name="Barry K.W."/>
            <person name="Bougher N.L."/>
            <person name="Buchanan P."/>
            <person name="Buyck B."/>
            <person name="Bense V."/>
            <person name="Catcheside P."/>
            <person name="Chovatia M."/>
            <person name="Cooper J."/>
            <person name="Damon W."/>
            <person name="Desjardin D."/>
            <person name="Finy P."/>
            <person name="Geml J."/>
            <person name="Haridas S."/>
            <person name="Hughes K."/>
            <person name="Justo A."/>
            <person name="Karasinski D."/>
            <person name="Kautmanova I."/>
            <person name="Kiss B."/>
            <person name="Kocsube S."/>
            <person name="Kotiranta H."/>
            <person name="LaButti K.M."/>
            <person name="Lechner B.E."/>
            <person name="Liimatainen K."/>
            <person name="Lipzen A."/>
            <person name="Lukacs Z."/>
            <person name="Mihaltcheva S."/>
            <person name="Morgado L.N."/>
            <person name="Niskanen T."/>
            <person name="Noordeloos M.E."/>
            <person name="Ohm R.A."/>
            <person name="Ortiz-Santana B."/>
            <person name="Ovrebo C."/>
            <person name="Racz N."/>
            <person name="Riley R."/>
            <person name="Savchenko A."/>
            <person name="Shiryaev A."/>
            <person name="Soop K."/>
            <person name="Spirin V."/>
            <person name="Szebenyi C."/>
            <person name="Tomsovsky M."/>
            <person name="Tulloss R.E."/>
            <person name="Uehling J."/>
            <person name="Grigoriev I.V."/>
            <person name="Vagvolgyi C."/>
            <person name="Papp T."/>
            <person name="Martin F.M."/>
            <person name="Miettinen O."/>
            <person name="Hibbett D.S."/>
            <person name="Nagy L.G."/>
        </authorList>
    </citation>
    <scope>NUCLEOTIDE SEQUENCE [LARGE SCALE GENOMIC DNA]</scope>
    <source>
        <strain evidence="2 3">OMC1185</strain>
    </source>
</reference>
<keyword evidence="3" id="KW-1185">Reference proteome</keyword>
<evidence type="ECO:0000256" key="1">
    <source>
        <dbReference type="SAM" id="MobiDB-lite"/>
    </source>
</evidence>
<protein>
    <submittedName>
        <fullName evidence="2">Uncharacterized protein</fullName>
    </submittedName>
</protein>